<gene>
    <name evidence="7 9" type="primary">rnpA</name>
    <name evidence="9" type="ORF">J7561_06970</name>
</gene>
<dbReference type="Proteomes" id="UP000680020">
    <property type="component" value="Unassembled WGS sequence"/>
</dbReference>
<reference evidence="9" key="1">
    <citation type="submission" date="2021-03" db="EMBL/GenBank/DDBJ databases">
        <title>Identification and antibiotic profiling of Wohlfahrtiimonas chitiniclastica, an underestimated human pathogen.</title>
        <authorList>
            <person name="Kopf A."/>
            <person name="Bunk B."/>
            <person name="Coldewey S."/>
            <person name="Gunzer F."/>
            <person name="Riedel T."/>
            <person name="Schroettner P."/>
        </authorList>
    </citation>
    <scope>NUCLEOTIDE SEQUENCE</scope>
    <source>
        <strain evidence="9">DSM 100917</strain>
    </source>
</reference>
<comment type="catalytic activity">
    <reaction evidence="7">
        <text>Endonucleolytic cleavage of RNA, removing 5'-extranucleotides from tRNA precursor.</text>
        <dbReference type="EC" id="3.1.26.5"/>
    </reaction>
</comment>
<dbReference type="Gene3D" id="3.30.230.10">
    <property type="match status" value="1"/>
</dbReference>
<dbReference type="EMBL" id="JAGIBU010000005">
    <property type="protein sequence ID" value="MBS7824944.1"/>
    <property type="molecule type" value="Genomic_DNA"/>
</dbReference>
<dbReference type="PANTHER" id="PTHR33992:SF1">
    <property type="entry name" value="RIBONUCLEASE P PROTEIN COMPONENT"/>
    <property type="match status" value="1"/>
</dbReference>
<evidence type="ECO:0000256" key="1">
    <source>
        <dbReference type="ARBA" id="ARBA00002663"/>
    </source>
</evidence>
<dbReference type="InterPro" id="IPR020568">
    <property type="entry name" value="Ribosomal_Su5_D2-typ_SF"/>
</dbReference>
<dbReference type="InterPro" id="IPR020539">
    <property type="entry name" value="RNase_P_CS"/>
</dbReference>
<keyword evidence="2 7" id="KW-0819">tRNA processing</keyword>
<comment type="similarity">
    <text evidence="7">Belongs to the RnpA family.</text>
</comment>
<evidence type="ECO:0000256" key="2">
    <source>
        <dbReference type="ARBA" id="ARBA00022694"/>
    </source>
</evidence>
<evidence type="ECO:0000313" key="10">
    <source>
        <dbReference type="Proteomes" id="UP000680020"/>
    </source>
</evidence>
<dbReference type="GO" id="GO:0030677">
    <property type="term" value="C:ribonuclease P complex"/>
    <property type="evidence" value="ECO:0007669"/>
    <property type="project" value="TreeGrafter"/>
</dbReference>
<keyword evidence="3 7" id="KW-0540">Nuclease</keyword>
<dbReference type="GO" id="GO:0042781">
    <property type="term" value="F:3'-tRNA processing endoribonuclease activity"/>
    <property type="evidence" value="ECO:0007669"/>
    <property type="project" value="TreeGrafter"/>
</dbReference>
<accession>A0A165HEB1</accession>
<dbReference type="AlphaFoldDB" id="A0A165HEB1"/>
<dbReference type="NCBIfam" id="TIGR00188">
    <property type="entry name" value="rnpA"/>
    <property type="match status" value="1"/>
</dbReference>
<comment type="subunit">
    <text evidence="7">Consists of a catalytic RNA component (M1 or rnpB) and a protein subunit.</text>
</comment>
<sequence length="115" mass="13563">MNYRFTRAQRLLTPADYSRTFDHPFRSSDRYFTVLAKAQAEKGQGRLGLAIAKKQLKKAHDRNLVKRIVRESFRLQQEKLTGFDIVVLVKGNVSLDNRQLLHQSLKQHWERIEKL</sequence>
<comment type="function">
    <text evidence="1 7">RNaseP catalyzes the removal of the 5'-leader sequence from pre-tRNA to produce the mature 5'-terminus. It can also cleave other RNA substrates such as 4.5S RNA. The protein component plays an auxiliary but essential role in vivo by binding to the 5'-leader sequence and broadening the substrate specificity of the ribozyme.</text>
</comment>
<evidence type="ECO:0000256" key="4">
    <source>
        <dbReference type="ARBA" id="ARBA00022759"/>
    </source>
</evidence>
<dbReference type="PROSITE" id="PS00648">
    <property type="entry name" value="RIBONUCLEASE_P"/>
    <property type="match status" value="1"/>
</dbReference>
<keyword evidence="4 7" id="KW-0255">Endonuclease</keyword>
<keyword evidence="6 7" id="KW-0694">RNA-binding</keyword>
<comment type="caution">
    <text evidence="9">The sequence shown here is derived from an EMBL/GenBank/DDBJ whole genome shotgun (WGS) entry which is preliminary data.</text>
</comment>
<dbReference type="PANTHER" id="PTHR33992">
    <property type="entry name" value="RIBONUCLEASE P PROTEIN COMPONENT"/>
    <property type="match status" value="1"/>
</dbReference>
<dbReference type="GO" id="GO:0001682">
    <property type="term" value="P:tRNA 5'-leader removal"/>
    <property type="evidence" value="ECO:0007669"/>
    <property type="project" value="UniProtKB-UniRule"/>
</dbReference>
<dbReference type="RefSeq" id="WP_008316508.1">
    <property type="nucleotide sequence ID" value="NZ_CP115969.1"/>
</dbReference>
<dbReference type="GO" id="GO:0004526">
    <property type="term" value="F:ribonuclease P activity"/>
    <property type="evidence" value="ECO:0007669"/>
    <property type="project" value="UniProtKB-UniRule"/>
</dbReference>
<dbReference type="EC" id="3.1.26.5" evidence="7 8"/>
<dbReference type="InterPro" id="IPR014721">
    <property type="entry name" value="Ribsml_uS5_D2-typ_fold_subgr"/>
</dbReference>
<dbReference type="Pfam" id="PF00825">
    <property type="entry name" value="Ribonuclease_P"/>
    <property type="match status" value="1"/>
</dbReference>
<dbReference type="HAMAP" id="MF_00227">
    <property type="entry name" value="RNase_P"/>
    <property type="match status" value="1"/>
</dbReference>
<evidence type="ECO:0000313" key="9">
    <source>
        <dbReference type="EMBL" id="MBS7824944.1"/>
    </source>
</evidence>
<name>A0A165HEB1_9GAMM</name>
<protein>
    <recommendedName>
        <fullName evidence="7 8">Ribonuclease P protein component</fullName>
        <shortName evidence="7">RNase P protein</shortName>
        <shortName evidence="7">RNaseP protein</shortName>
        <ecNumber evidence="7 8">3.1.26.5</ecNumber>
    </recommendedName>
    <alternativeName>
        <fullName evidence="7">Protein C5</fullName>
    </alternativeName>
</protein>
<evidence type="ECO:0000256" key="8">
    <source>
        <dbReference type="NCBIfam" id="TIGR00188"/>
    </source>
</evidence>
<proteinExistence type="inferred from homology"/>
<dbReference type="InterPro" id="IPR000100">
    <property type="entry name" value="RNase_P"/>
</dbReference>
<dbReference type="SUPFAM" id="SSF54211">
    <property type="entry name" value="Ribosomal protein S5 domain 2-like"/>
    <property type="match status" value="1"/>
</dbReference>
<keyword evidence="5 7" id="KW-0378">Hydrolase</keyword>
<dbReference type="GO" id="GO:0000049">
    <property type="term" value="F:tRNA binding"/>
    <property type="evidence" value="ECO:0007669"/>
    <property type="project" value="UniProtKB-UniRule"/>
</dbReference>
<evidence type="ECO:0000256" key="7">
    <source>
        <dbReference type="HAMAP-Rule" id="MF_00227"/>
    </source>
</evidence>
<evidence type="ECO:0000256" key="5">
    <source>
        <dbReference type="ARBA" id="ARBA00022801"/>
    </source>
</evidence>
<evidence type="ECO:0000256" key="3">
    <source>
        <dbReference type="ARBA" id="ARBA00022722"/>
    </source>
</evidence>
<evidence type="ECO:0000256" key="6">
    <source>
        <dbReference type="ARBA" id="ARBA00022884"/>
    </source>
</evidence>
<organism evidence="9 10">
    <name type="scientific">Wohlfahrtiimonas chitiniclastica</name>
    <dbReference type="NCBI Taxonomy" id="400946"/>
    <lineage>
        <taxon>Bacteria</taxon>
        <taxon>Pseudomonadati</taxon>
        <taxon>Pseudomonadota</taxon>
        <taxon>Gammaproteobacteria</taxon>
        <taxon>Cardiobacteriales</taxon>
        <taxon>Ignatzschineriaceae</taxon>
        <taxon>Wohlfahrtiimonas</taxon>
    </lineage>
</organism>